<sequence length="282" mass="31469">MDGYGEGSWAGSSFSTLKITPHNLLLPEYIQQRTTDLALAAKDSDWCPNGGWQFPFDFGHGIIAPTYTPVQQMHPWRRDMLVSIIQENVPANYADLSVLDLGAGEGAMAVALWAMGFREITCVENRPLNIEKAQFACEVYGAKANFVHSTVDEFLSQNDNSYDIVIFMGLLYHVLNPFEMARAIGRVARHSCISETVIAQPRLTGFDNRPNYQPSEAAFYIRVDSTKSHTAGIYDLELWPTEDALITLFQHGGFNKVQLIPNKGIVPPDFQSGGRRFAFAKK</sequence>
<dbReference type="AlphaFoldDB" id="A0A6F8VAR1"/>
<evidence type="ECO:0000313" key="3">
    <source>
        <dbReference type="Proteomes" id="UP000502260"/>
    </source>
</evidence>
<dbReference type="Proteomes" id="UP000502260">
    <property type="component" value="Chromosome"/>
</dbReference>
<dbReference type="KEGG" id="slac:SKTS_18190"/>
<protein>
    <recommendedName>
        <fullName evidence="1">Methyltransferase domain-containing protein</fullName>
    </recommendedName>
</protein>
<organism evidence="2 3">
    <name type="scientific">Sulfurimicrobium lacus</name>
    <dbReference type="NCBI Taxonomy" id="2715678"/>
    <lineage>
        <taxon>Bacteria</taxon>
        <taxon>Pseudomonadati</taxon>
        <taxon>Pseudomonadota</taxon>
        <taxon>Betaproteobacteria</taxon>
        <taxon>Nitrosomonadales</taxon>
        <taxon>Sulfuricellaceae</taxon>
        <taxon>Sulfurimicrobium</taxon>
    </lineage>
</organism>
<dbReference type="Gene3D" id="3.40.50.150">
    <property type="entry name" value="Vaccinia Virus protein VP39"/>
    <property type="match status" value="1"/>
</dbReference>
<dbReference type="Pfam" id="PF13649">
    <property type="entry name" value="Methyltransf_25"/>
    <property type="match status" value="1"/>
</dbReference>
<evidence type="ECO:0000259" key="1">
    <source>
        <dbReference type="Pfam" id="PF13649"/>
    </source>
</evidence>
<dbReference type="EMBL" id="AP022853">
    <property type="protein sequence ID" value="BCB26933.1"/>
    <property type="molecule type" value="Genomic_DNA"/>
</dbReference>
<dbReference type="CDD" id="cd02440">
    <property type="entry name" value="AdoMet_MTases"/>
    <property type="match status" value="1"/>
</dbReference>
<dbReference type="SUPFAM" id="SSF53335">
    <property type="entry name" value="S-adenosyl-L-methionine-dependent methyltransferases"/>
    <property type="match status" value="1"/>
</dbReference>
<keyword evidence="3" id="KW-1185">Reference proteome</keyword>
<dbReference type="InterPro" id="IPR041698">
    <property type="entry name" value="Methyltransf_25"/>
</dbReference>
<evidence type="ECO:0000313" key="2">
    <source>
        <dbReference type="EMBL" id="BCB26933.1"/>
    </source>
</evidence>
<reference evidence="3" key="1">
    <citation type="submission" date="2020-03" db="EMBL/GenBank/DDBJ databases">
        <title>Complete genome sequence of sulfur-oxidizing bacterium skT11.</title>
        <authorList>
            <person name="Kanda M."/>
            <person name="Kojima H."/>
            <person name="Fukui M."/>
        </authorList>
    </citation>
    <scope>NUCLEOTIDE SEQUENCE [LARGE SCALE GENOMIC DNA]</scope>
    <source>
        <strain evidence="3">skT11</strain>
    </source>
</reference>
<feature type="domain" description="Methyltransferase" evidence="1">
    <location>
        <begin position="98"/>
        <end position="190"/>
    </location>
</feature>
<accession>A0A6F8VAR1</accession>
<name>A0A6F8VAR1_9PROT</name>
<proteinExistence type="predicted"/>
<dbReference type="RefSeq" id="WP_173063654.1">
    <property type="nucleotide sequence ID" value="NZ_AP022853.1"/>
</dbReference>
<dbReference type="InterPro" id="IPR029063">
    <property type="entry name" value="SAM-dependent_MTases_sf"/>
</dbReference>
<gene>
    <name evidence="2" type="ORF">SKTS_18190</name>
</gene>